<dbReference type="PANTHER" id="PTHR34054">
    <property type="entry name" value="EXPRESSED PROTEIN"/>
    <property type="match status" value="1"/>
</dbReference>
<evidence type="ECO:0000256" key="2">
    <source>
        <dbReference type="SAM" id="Phobius"/>
    </source>
</evidence>
<dbReference type="AlphaFoldDB" id="A0AAU9SD45"/>
<dbReference type="InterPro" id="IPR045884">
    <property type="entry name" value="At5g59350-like"/>
</dbReference>
<feature type="compositionally biased region" description="Basic and acidic residues" evidence="1">
    <location>
        <begin position="184"/>
        <end position="196"/>
    </location>
</feature>
<reference evidence="3 4" key="1">
    <citation type="submission" date="2022-03" db="EMBL/GenBank/DDBJ databases">
        <authorList>
            <person name="Nunn A."/>
            <person name="Chopra R."/>
            <person name="Nunn A."/>
            <person name="Contreras Garrido A."/>
        </authorList>
    </citation>
    <scope>NUCLEOTIDE SEQUENCE [LARGE SCALE GENOMIC DNA]</scope>
</reference>
<sequence>MRSLSGVGLALSLVFGCLFLALLAELYYLLWWNKRITNREIEDDYSSPTREFFYMFCWKRPTSLSSTALNPQELSSRVHETNKDFWPKALGEDDELRLQNLSGPPRFLFTIKEETKEDLESEDLEKSRSRRSLNDLLLTIETPFLTPLASHNTSLLPLLLMRSSPPPKFKFLKDAEEKLQRKLKEEAENRAHKIDGSVEEGNEAASPSVTLSDDAKGSFISIIVAKNK</sequence>
<comment type="caution">
    <text evidence="3">The sequence shown here is derived from an EMBL/GenBank/DDBJ whole genome shotgun (WGS) entry which is preliminary data.</text>
</comment>
<keyword evidence="2" id="KW-1133">Transmembrane helix</keyword>
<dbReference type="Proteomes" id="UP000836841">
    <property type="component" value="Unassembled WGS sequence"/>
</dbReference>
<keyword evidence="2" id="KW-0472">Membrane</keyword>
<accession>A0AAU9SD45</accession>
<evidence type="ECO:0000256" key="1">
    <source>
        <dbReference type="SAM" id="MobiDB-lite"/>
    </source>
</evidence>
<protein>
    <submittedName>
        <fullName evidence="3">Uncharacterized protein</fullName>
    </submittedName>
</protein>
<dbReference type="PANTHER" id="PTHR34054:SF6">
    <property type="entry name" value="TRANSMEMBRANE PROTEIN"/>
    <property type="match status" value="1"/>
</dbReference>
<name>A0AAU9SD45_THLAR</name>
<feature type="region of interest" description="Disordered" evidence="1">
    <location>
        <begin position="184"/>
        <end position="212"/>
    </location>
</feature>
<keyword evidence="4" id="KW-1185">Reference proteome</keyword>
<evidence type="ECO:0000313" key="4">
    <source>
        <dbReference type="Proteomes" id="UP000836841"/>
    </source>
</evidence>
<keyword evidence="2" id="KW-0812">Transmembrane</keyword>
<dbReference type="PROSITE" id="PS51257">
    <property type="entry name" value="PROKAR_LIPOPROTEIN"/>
    <property type="match status" value="1"/>
</dbReference>
<evidence type="ECO:0000313" key="3">
    <source>
        <dbReference type="EMBL" id="CAH2062594.1"/>
    </source>
</evidence>
<proteinExistence type="predicted"/>
<gene>
    <name evidence="3" type="ORF">TAV2_LOCUS15056</name>
</gene>
<dbReference type="EMBL" id="CAJVSB020000753">
    <property type="protein sequence ID" value="CAH2062594.1"/>
    <property type="molecule type" value="Genomic_DNA"/>
</dbReference>
<feature type="transmembrane region" description="Helical" evidence="2">
    <location>
        <begin position="6"/>
        <end position="30"/>
    </location>
</feature>
<organism evidence="3 4">
    <name type="scientific">Thlaspi arvense</name>
    <name type="common">Field penny-cress</name>
    <dbReference type="NCBI Taxonomy" id="13288"/>
    <lineage>
        <taxon>Eukaryota</taxon>
        <taxon>Viridiplantae</taxon>
        <taxon>Streptophyta</taxon>
        <taxon>Embryophyta</taxon>
        <taxon>Tracheophyta</taxon>
        <taxon>Spermatophyta</taxon>
        <taxon>Magnoliopsida</taxon>
        <taxon>eudicotyledons</taxon>
        <taxon>Gunneridae</taxon>
        <taxon>Pentapetalae</taxon>
        <taxon>rosids</taxon>
        <taxon>malvids</taxon>
        <taxon>Brassicales</taxon>
        <taxon>Brassicaceae</taxon>
        <taxon>Thlaspideae</taxon>
        <taxon>Thlaspi</taxon>
    </lineage>
</organism>